<keyword evidence="3" id="KW-1185">Reference proteome</keyword>
<dbReference type="PANTHER" id="PTHR33164">
    <property type="entry name" value="TRANSCRIPTIONAL REGULATOR, MARR FAMILY"/>
    <property type="match status" value="1"/>
</dbReference>
<dbReference type="Proteomes" id="UP001202961">
    <property type="component" value="Unassembled WGS sequence"/>
</dbReference>
<dbReference type="PROSITE" id="PS50995">
    <property type="entry name" value="HTH_MARR_2"/>
    <property type="match status" value="1"/>
</dbReference>
<proteinExistence type="predicted"/>
<dbReference type="EMBL" id="JAMQBK010000002">
    <property type="protein sequence ID" value="MCM2369094.1"/>
    <property type="molecule type" value="Genomic_DNA"/>
</dbReference>
<dbReference type="SUPFAM" id="SSF46785">
    <property type="entry name" value="Winged helix' DNA-binding domain"/>
    <property type="match status" value="1"/>
</dbReference>
<dbReference type="InterPro" id="IPR000835">
    <property type="entry name" value="HTH_MarR-typ"/>
</dbReference>
<evidence type="ECO:0000259" key="1">
    <source>
        <dbReference type="PROSITE" id="PS50995"/>
    </source>
</evidence>
<comment type="caution">
    <text evidence="2">The sequence shown here is derived from an EMBL/GenBank/DDBJ whole genome shotgun (WGS) entry which is preliminary data.</text>
</comment>
<dbReference type="Pfam" id="PF01047">
    <property type="entry name" value="MarR"/>
    <property type="match status" value="1"/>
</dbReference>
<reference evidence="2 3" key="1">
    <citation type="journal article" date="2022" name="Syst. Appl. Microbiol.">
        <title>Rhodopirellula aestuarii sp. nov., a novel member of the genus Rhodopirellula isolated from brackish sediments collected in the Tagus River estuary, Portugal.</title>
        <authorList>
            <person name="Vitorino I.R."/>
            <person name="Klimek D."/>
            <person name="Calusinska M."/>
            <person name="Lobo-da-Cunha A."/>
            <person name="Vasconcelos V."/>
            <person name="Lage O.M."/>
        </authorList>
    </citation>
    <scope>NUCLEOTIDE SEQUENCE [LARGE SCALE GENOMIC DNA]</scope>
    <source>
        <strain evidence="2 3">ICT_H3.1</strain>
    </source>
</reference>
<protein>
    <submittedName>
        <fullName evidence="2">MarR family transcriptional regulator</fullName>
    </submittedName>
</protein>
<sequence>MAKTSTRTAVTPTKRTYDSLEQEVFLNLWRTYDRLKTLEDDVFGRVGLSAQQYNALRLLQSIYPDAMPTLVLGSRLISRAPDMTRLLDRLERRELLNRERKPENRRVVEVRISKKGVTLLDEIHDAVQECHQQQLGHLKKKDLRQLADLLRQARQPHENPSHLSVADE</sequence>
<evidence type="ECO:0000313" key="3">
    <source>
        <dbReference type="Proteomes" id="UP001202961"/>
    </source>
</evidence>
<name>A0ABT0TWV8_9BACT</name>
<gene>
    <name evidence="2" type="ORF">NB063_00510</name>
</gene>
<feature type="domain" description="HTH marR-type" evidence="1">
    <location>
        <begin position="21"/>
        <end position="155"/>
    </location>
</feature>
<dbReference type="PANTHER" id="PTHR33164:SF101">
    <property type="entry name" value="TRANSCRIPTIONAL REPRESSOR MPRA"/>
    <property type="match status" value="1"/>
</dbReference>
<dbReference type="InterPro" id="IPR036388">
    <property type="entry name" value="WH-like_DNA-bd_sf"/>
</dbReference>
<dbReference type="InterPro" id="IPR039422">
    <property type="entry name" value="MarR/SlyA-like"/>
</dbReference>
<dbReference type="InterPro" id="IPR036390">
    <property type="entry name" value="WH_DNA-bd_sf"/>
</dbReference>
<accession>A0ABT0TWV8</accession>
<dbReference type="Gene3D" id="1.10.10.10">
    <property type="entry name" value="Winged helix-like DNA-binding domain superfamily/Winged helix DNA-binding domain"/>
    <property type="match status" value="1"/>
</dbReference>
<dbReference type="RefSeq" id="WP_250926768.1">
    <property type="nucleotide sequence ID" value="NZ_JAMQBK010000002.1"/>
</dbReference>
<dbReference type="SMART" id="SM00347">
    <property type="entry name" value="HTH_MARR"/>
    <property type="match status" value="1"/>
</dbReference>
<evidence type="ECO:0000313" key="2">
    <source>
        <dbReference type="EMBL" id="MCM2369094.1"/>
    </source>
</evidence>
<organism evidence="2 3">
    <name type="scientific">Aporhodopirellula aestuarii</name>
    <dbReference type="NCBI Taxonomy" id="2950107"/>
    <lineage>
        <taxon>Bacteria</taxon>
        <taxon>Pseudomonadati</taxon>
        <taxon>Planctomycetota</taxon>
        <taxon>Planctomycetia</taxon>
        <taxon>Pirellulales</taxon>
        <taxon>Pirellulaceae</taxon>
        <taxon>Aporhodopirellula</taxon>
    </lineage>
</organism>